<dbReference type="Pfam" id="PF13462">
    <property type="entry name" value="Thioredoxin_4"/>
    <property type="match status" value="1"/>
</dbReference>
<evidence type="ECO:0000256" key="4">
    <source>
        <dbReference type="ARBA" id="ARBA00023157"/>
    </source>
</evidence>
<protein>
    <submittedName>
        <fullName evidence="8">DSBA oxidoreductase</fullName>
    </submittedName>
</protein>
<evidence type="ECO:0000259" key="7">
    <source>
        <dbReference type="Pfam" id="PF13462"/>
    </source>
</evidence>
<comment type="caution">
    <text evidence="8">The sequence shown here is derived from an EMBL/GenBank/DDBJ whole genome shotgun (WGS) entry which is preliminary data.</text>
</comment>
<dbReference type="Proteomes" id="UP000006250">
    <property type="component" value="Unassembled WGS sequence"/>
</dbReference>
<dbReference type="eggNOG" id="COG1651">
    <property type="taxonomic scope" value="Bacteria"/>
</dbReference>
<reference evidence="8 9" key="1">
    <citation type="submission" date="2010-08" db="EMBL/GenBank/DDBJ databases">
        <title>The draft genome of Desulfovibrio fructosovorans JJ.</title>
        <authorList>
            <consortium name="US DOE Joint Genome Institute (JGI-PGF)"/>
            <person name="Lucas S."/>
            <person name="Copeland A."/>
            <person name="Lapidus A."/>
            <person name="Cheng J.-F."/>
            <person name="Bruce D."/>
            <person name="Goodwin L."/>
            <person name="Pitluck S."/>
            <person name="Land M.L."/>
            <person name="Hauser L."/>
            <person name="Chang Y.-J."/>
            <person name="Jeffries C."/>
            <person name="Wall J.D."/>
            <person name="Stahl D.A."/>
            <person name="Arkin A.P."/>
            <person name="Dehal P."/>
            <person name="Stolyar S.M."/>
            <person name="Hazen T.C."/>
            <person name="Woyke T.J."/>
        </authorList>
    </citation>
    <scope>NUCLEOTIDE SEQUENCE [LARGE SCALE GENOMIC DNA]</scope>
    <source>
        <strain evidence="8 9">JJ</strain>
    </source>
</reference>
<dbReference type="InterPro" id="IPR036249">
    <property type="entry name" value="Thioredoxin-like_sf"/>
</dbReference>
<dbReference type="STRING" id="596151.DesfrDRAFT_0462"/>
<dbReference type="PANTHER" id="PTHR13887:SF14">
    <property type="entry name" value="DISULFIDE BOND FORMATION PROTEIN D"/>
    <property type="match status" value="1"/>
</dbReference>
<evidence type="ECO:0000313" key="8">
    <source>
        <dbReference type="EMBL" id="EFL52832.1"/>
    </source>
</evidence>
<dbReference type="InterPro" id="IPR012336">
    <property type="entry name" value="Thioredoxin-like_fold"/>
</dbReference>
<evidence type="ECO:0000256" key="2">
    <source>
        <dbReference type="ARBA" id="ARBA00022729"/>
    </source>
</evidence>
<evidence type="ECO:0000256" key="1">
    <source>
        <dbReference type="ARBA" id="ARBA00005791"/>
    </source>
</evidence>
<dbReference type="PANTHER" id="PTHR13887">
    <property type="entry name" value="GLUTATHIONE S-TRANSFERASE KAPPA"/>
    <property type="match status" value="1"/>
</dbReference>
<feature type="chain" id="PRO_5003147909" evidence="6">
    <location>
        <begin position="24"/>
        <end position="266"/>
    </location>
</feature>
<dbReference type="RefSeq" id="WP_005990712.1">
    <property type="nucleotide sequence ID" value="NZ_AECZ01000002.1"/>
</dbReference>
<keyword evidence="4" id="KW-1015">Disulfide bond</keyword>
<evidence type="ECO:0000313" key="9">
    <source>
        <dbReference type="Proteomes" id="UP000006250"/>
    </source>
</evidence>
<keyword evidence="2 6" id="KW-0732">Signal</keyword>
<proteinExistence type="inferred from homology"/>
<organism evidence="8 9">
    <name type="scientific">Solidesulfovibrio fructosivorans JJ]</name>
    <dbReference type="NCBI Taxonomy" id="596151"/>
    <lineage>
        <taxon>Bacteria</taxon>
        <taxon>Pseudomonadati</taxon>
        <taxon>Thermodesulfobacteriota</taxon>
        <taxon>Desulfovibrionia</taxon>
        <taxon>Desulfovibrionales</taxon>
        <taxon>Desulfovibrionaceae</taxon>
        <taxon>Solidesulfovibrio</taxon>
    </lineage>
</organism>
<keyword evidence="3" id="KW-0560">Oxidoreductase</keyword>
<feature type="domain" description="Thioredoxin-like fold" evidence="7">
    <location>
        <begin position="87"/>
        <end position="244"/>
    </location>
</feature>
<sequence length="266" mass="28875" precursor="true">MFARTVLVMFATLALFACSPATSDNAVRQSLNEHPDMVLDALAKQKQELYALVLAGQQENQDAARLAQVDAELKKPLSPVIDPARAMRGPATAPITVVVYSDFLCPYCARGAATLKKFMERHPDSVRVLFKHYATDDLSRQAALLYEALAAQDPKLAFAFHDAVFAAQQEIEQAGEPALYALAVKLGADIPKLKRDLKNPALAKRIDDDVAEARAFGIEATPTFLVNGVSVRGAAPLEDFENVLRKVAPKGGEEAPCDTCNKKKKP</sequence>
<keyword evidence="5" id="KW-0676">Redox-active center</keyword>
<name>E1JS63_SOLFR</name>
<dbReference type="AlphaFoldDB" id="E1JS63"/>
<keyword evidence="9" id="KW-1185">Reference proteome</keyword>
<dbReference type="OrthoDB" id="9784686at2"/>
<gene>
    <name evidence="8" type="ORF">DesfrDRAFT_0462</name>
</gene>
<evidence type="ECO:0000256" key="3">
    <source>
        <dbReference type="ARBA" id="ARBA00023002"/>
    </source>
</evidence>
<evidence type="ECO:0000256" key="6">
    <source>
        <dbReference type="SAM" id="SignalP"/>
    </source>
</evidence>
<dbReference type="PROSITE" id="PS51257">
    <property type="entry name" value="PROKAR_LIPOPROTEIN"/>
    <property type="match status" value="1"/>
</dbReference>
<dbReference type="Gene3D" id="3.40.30.10">
    <property type="entry name" value="Glutaredoxin"/>
    <property type="match status" value="1"/>
</dbReference>
<accession>E1JS63</accession>
<dbReference type="SUPFAM" id="SSF52833">
    <property type="entry name" value="Thioredoxin-like"/>
    <property type="match status" value="1"/>
</dbReference>
<feature type="signal peptide" evidence="6">
    <location>
        <begin position="1"/>
        <end position="23"/>
    </location>
</feature>
<evidence type="ECO:0000256" key="5">
    <source>
        <dbReference type="ARBA" id="ARBA00023284"/>
    </source>
</evidence>
<dbReference type="GO" id="GO:0016491">
    <property type="term" value="F:oxidoreductase activity"/>
    <property type="evidence" value="ECO:0007669"/>
    <property type="project" value="UniProtKB-KW"/>
</dbReference>
<dbReference type="EMBL" id="AECZ01000002">
    <property type="protein sequence ID" value="EFL52832.1"/>
    <property type="molecule type" value="Genomic_DNA"/>
</dbReference>
<comment type="similarity">
    <text evidence="1">Belongs to the thioredoxin family. DsbA subfamily.</text>
</comment>